<dbReference type="InParanoid" id="E3NJE7"/>
<dbReference type="STRING" id="31234.E3NJE7"/>
<dbReference type="OMA" id="TIIIAQY"/>
<dbReference type="FunCoup" id="E3NJE7">
    <property type="interactions" value="4"/>
</dbReference>
<proteinExistence type="predicted"/>
<protein>
    <submittedName>
        <fullName evidence="2">Uncharacterized protein</fullName>
    </submittedName>
</protein>
<dbReference type="CTD" id="9810246"/>
<dbReference type="InterPro" id="IPR019423">
    <property type="entry name" value="7TM_GPCR_serpentine_rcpt_Srj"/>
</dbReference>
<dbReference type="AlphaFoldDB" id="E3NJE7"/>
<dbReference type="EMBL" id="DS268738">
    <property type="protein sequence ID" value="EFP00624.1"/>
    <property type="molecule type" value="Genomic_DNA"/>
</dbReference>
<feature type="transmembrane region" description="Helical" evidence="1">
    <location>
        <begin position="279"/>
        <end position="303"/>
    </location>
</feature>
<dbReference type="eggNOG" id="ENOG502TH23">
    <property type="taxonomic scope" value="Eukaryota"/>
</dbReference>
<dbReference type="Gene3D" id="1.20.1070.10">
    <property type="entry name" value="Rhodopsin 7-helix transmembrane proteins"/>
    <property type="match status" value="1"/>
</dbReference>
<evidence type="ECO:0000313" key="3">
    <source>
        <dbReference type="Proteomes" id="UP000008281"/>
    </source>
</evidence>
<feature type="transmembrane region" description="Helical" evidence="1">
    <location>
        <begin position="132"/>
        <end position="154"/>
    </location>
</feature>
<feature type="transmembrane region" description="Helical" evidence="1">
    <location>
        <begin position="6"/>
        <end position="30"/>
    </location>
</feature>
<dbReference type="OrthoDB" id="5817407at2759"/>
<dbReference type="HOGENOM" id="CLU_036335_0_0_1"/>
<dbReference type="SUPFAM" id="SSF81321">
    <property type="entry name" value="Family A G protein-coupled receptor-like"/>
    <property type="match status" value="1"/>
</dbReference>
<evidence type="ECO:0000313" key="2">
    <source>
        <dbReference type="EMBL" id="EFP00624.1"/>
    </source>
</evidence>
<keyword evidence="1" id="KW-0812">Transmembrane</keyword>
<gene>
    <name evidence="2" type="ORF">CRE_04377</name>
</gene>
<keyword evidence="3" id="KW-1185">Reference proteome</keyword>
<feature type="transmembrane region" description="Helical" evidence="1">
    <location>
        <begin position="90"/>
        <end position="112"/>
    </location>
</feature>
<dbReference type="PANTHER" id="PTHR45907">
    <property type="entry name" value="SERPENTINE RECEPTOR, CLASS J"/>
    <property type="match status" value="1"/>
</dbReference>
<name>E3NJE7_CAERE</name>
<organism evidence="3">
    <name type="scientific">Caenorhabditis remanei</name>
    <name type="common">Caenorhabditis vulgaris</name>
    <dbReference type="NCBI Taxonomy" id="31234"/>
    <lineage>
        <taxon>Eukaryota</taxon>
        <taxon>Metazoa</taxon>
        <taxon>Ecdysozoa</taxon>
        <taxon>Nematoda</taxon>
        <taxon>Chromadorea</taxon>
        <taxon>Rhabditida</taxon>
        <taxon>Rhabditina</taxon>
        <taxon>Rhabditomorpha</taxon>
        <taxon>Rhabditoidea</taxon>
        <taxon>Rhabditidae</taxon>
        <taxon>Peloderinae</taxon>
        <taxon>Caenorhabditis</taxon>
    </lineage>
</organism>
<keyword evidence="1" id="KW-0472">Membrane</keyword>
<feature type="transmembrane region" description="Helical" evidence="1">
    <location>
        <begin position="199"/>
        <end position="223"/>
    </location>
</feature>
<keyword evidence="1" id="KW-1133">Transmembrane helix</keyword>
<feature type="transmembrane region" description="Helical" evidence="1">
    <location>
        <begin position="244"/>
        <end position="267"/>
    </location>
</feature>
<dbReference type="KEGG" id="crq:GCK72_016476"/>
<dbReference type="PANTHER" id="PTHR45907:SF11">
    <property type="entry name" value="SERPENTINE RECEPTOR, CLASS J"/>
    <property type="match status" value="1"/>
</dbReference>
<evidence type="ECO:0000256" key="1">
    <source>
        <dbReference type="SAM" id="Phobius"/>
    </source>
</evidence>
<dbReference type="RefSeq" id="XP_003091479.2">
    <property type="nucleotide sequence ID" value="XM_003091431.2"/>
</dbReference>
<dbReference type="Pfam" id="PF10319">
    <property type="entry name" value="7TM_GPCR_Srj"/>
    <property type="match status" value="1"/>
</dbReference>
<feature type="transmembrane region" description="Helical" evidence="1">
    <location>
        <begin position="42"/>
        <end position="70"/>
    </location>
</feature>
<dbReference type="GeneID" id="9810246"/>
<dbReference type="Proteomes" id="UP000008281">
    <property type="component" value="Unassembled WGS sequence"/>
</dbReference>
<sequence>MYINLAHFLIPKISALCSFAINPLTVYIVWNDKKLQLGNYRYLLLYFALFNISTSIMDMLVPMCVLNHRYAFSVFVSEGYFEEFSEFNQFFIAFRCGFISGAYAVLHAHFIYRFLVLFNNQFLTRWFMPQGILVAVLYCLFHIVYWTIYCYAYIGGDVDRRLYIRESMFEHHGVDVMNITIIIAQYFEGTPQAMYKSRVGIGCLSILSIISLALIFYFGYKICHKLSSQSLEMSEKTKKLQTQLMKALIVQALIPTCVSFAPCLFAWYQPVFGLDLGRWVQHAAGIAVATFPALDPLALIFFVPTFRRKFKETLLFMKSFRKSSKTTCSQISTGQSMSQSNR</sequence>
<reference evidence="2" key="1">
    <citation type="submission" date="2007-07" db="EMBL/GenBank/DDBJ databases">
        <title>PCAP assembly of the Caenorhabditis remanei genome.</title>
        <authorList>
            <consortium name="The Caenorhabditis remanei Sequencing Consortium"/>
            <person name="Wilson R.K."/>
        </authorList>
    </citation>
    <scope>NUCLEOTIDE SEQUENCE [LARGE SCALE GENOMIC DNA]</scope>
    <source>
        <strain evidence="2">PB4641</strain>
    </source>
</reference>
<accession>E3NJE7</accession>